<sequence>MTATYDGNMLAGPLSDVFAVEVTTATACCGGCGRNSTVAELAVYGPGPGLVARCPGCDDVLLRVTRTADSIWLDLAGMASLRLPAAGG</sequence>
<evidence type="ECO:0000313" key="2">
    <source>
        <dbReference type="Proteomes" id="UP000245507"/>
    </source>
</evidence>
<dbReference type="RefSeq" id="WP_109693763.1">
    <property type="nucleotide sequence ID" value="NZ_QGDD01000004.1"/>
</dbReference>
<accession>A0A316THH2</accession>
<dbReference type="InterPro" id="IPR045423">
    <property type="entry name" value="DUF6510"/>
</dbReference>
<proteinExistence type="predicted"/>
<protein>
    <submittedName>
        <fullName evidence="1">Uncharacterized protein</fullName>
    </submittedName>
</protein>
<dbReference type="Proteomes" id="UP000245507">
    <property type="component" value="Unassembled WGS sequence"/>
</dbReference>
<organism evidence="1 2">
    <name type="scientific">Nocardioides silvaticus</name>
    <dbReference type="NCBI Taxonomy" id="2201891"/>
    <lineage>
        <taxon>Bacteria</taxon>
        <taxon>Bacillati</taxon>
        <taxon>Actinomycetota</taxon>
        <taxon>Actinomycetes</taxon>
        <taxon>Propionibacteriales</taxon>
        <taxon>Nocardioidaceae</taxon>
        <taxon>Nocardioides</taxon>
    </lineage>
</organism>
<gene>
    <name evidence="1" type="ORF">DJ010_11305</name>
</gene>
<reference evidence="1 2" key="1">
    <citation type="submission" date="2018-05" db="EMBL/GenBank/DDBJ databases">
        <title>Nocardioides silvaticus genome.</title>
        <authorList>
            <person name="Li C."/>
            <person name="Wang G."/>
        </authorList>
    </citation>
    <scope>NUCLEOTIDE SEQUENCE [LARGE SCALE GENOMIC DNA]</scope>
    <source>
        <strain evidence="1 2">CCTCC AB 2018079</strain>
    </source>
</reference>
<dbReference type="EMBL" id="QGDD01000004">
    <property type="protein sequence ID" value="PWN02961.1"/>
    <property type="molecule type" value="Genomic_DNA"/>
</dbReference>
<keyword evidence="2" id="KW-1185">Reference proteome</keyword>
<comment type="caution">
    <text evidence="1">The sequence shown here is derived from an EMBL/GenBank/DDBJ whole genome shotgun (WGS) entry which is preliminary data.</text>
</comment>
<evidence type="ECO:0000313" key="1">
    <source>
        <dbReference type="EMBL" id="PWN02961.1"/>
    </source>
</evidence>
<dbReference type="OrthoDB" id="165401at2"/>
<dbReference type="AlphaFoldDB" id="A0A316THH2"/>
<dbReference type="Pfam" id="PF20120">
    <property type="entry name" value="DUF6510"/>
    <property type="match status" value="1"/>
</dbReference>
<name>A0A316THH2_9ACTN</name>